<keyword evidence="2" id="KW-0472">Membrane</keyword>
<dbReference type="VEuPathDB" id="VectorBase:ACUA018078"/>
<organism evidence="3 4">
    <name type="scientific">Anopheles culicifacies</name>
    <dbReference type="NCBI Taxonomy" id="139723"/>
    <lineage>
        <taxon>Eukaryota</taxon>
        <taxon>Metazoa</taxon>
        <taxon>Ecdysozoa</taxon>
        <taxon>Arthropoda</taxon>
        <taxon>Hexapoda</taxon>
        <taxon>Insecta</taxon>
        <taxon>Pterygota</taxon>
        <taxon>Neoptera</taxon>
        <taxon>Endopterygota</taxon>
        <taxon>Diptera</taxon>
        <taxon>Nematocera</taxon>
        <taxon>Culicoidea</taxon>
        <taxon>Culicidae</taxon>
        <taxon>Anophelinae</taxon>
        <taxon>Anopheles</taxon>
        <taxon>culicifacies species complex</taxon>
    </lineage>
</organism>
<reference evidence="4" key="1">
    <citation type="submission" date="2013-09" db="EMBL/GenBank/DDBJ databases">
        <title>The Genome Sequence of Anopheles culicifacies species A.</title>
        <authorList>
            <consortium name="The Broad Institute Genomics Platform"/>
            <person name="Neafsey D.E."/>
            <person name="Besansky N."/>
            <person name="Howell P."/>
            <person name="Walton C."/>
            <person name="Young S.K."/>
            <person name="Zeng Q."/>
            <person name="Gargeya S."/>
            <person name="Fitzgerald M."/>
            <person name="Haas B."/>
            <person name="Abouelleil A."/>
            <person name="Allen A.W."/>
            <person name="Alvarado L."/>
            <person name="Arachchi H.M."/>
            <person name="Berlin A.M."/>
            <person name="Chapman S.B."/>
            <person name="Gainer-Dewar J."/>
            <person name="Goldberg J."/>
            <person name="Griggs A."/>
            <person name="Gujja S."/>
            <person name="Hansen M."/>
            <person name="Howarth C."/>
            <person name="Imamovic A."/>
            <person name="Ireland A."/>
            <person name="Larimer J."/>
            <person name="McCowan C."/>
            <person name="Murphy C."/>
            <person name="Pearson M."/>
            <person name="Poon T.W."/>
            <person name="Priest M."/>
            <person name="Roberts A."/>
            <person name="Saif S."/>
            <person name="Shea T."/>
            <person name="Sisk P."/>
            <person name="Sykes S."/>
            <person name="Wortman J."/>
            <person name="Nusbaum C."/>
            <person name="Birren B."/>
        </authorList>
    </citation>
    <scope>NUCLEOTIDE SEQUENCE [LARGE SCALE GENOMIC DNA]</scope>
    <source>
        <strain evidence="4">A-37</strain>
    </source>
</reference>
<keyword evidence="2" id="KW-1133">Transmembrane helix</keyword>
<dbReference type="Proteomes" id="UP000075883">
    <property type="component" value="Unassembled WGS sequence"/>
</dbReference>
<reference evidence="3" key="2">
    <citation type="submission" date="2020-05" db="UniProtKB">
        <authorList>
            <consortium name="EnsemblMetazoa"/>
        </authorList>
    </citation>
    <scope>IDENTIFICATION</scope>
    <source>
        <strain evidence="3">A-37</strain>
    </source>
</reference>
<dbReference type="EnsemblMetazoa" id="ACUA018078-RA">
    <property type="protein sequence ID" value="ACUA018078-PA"/>
    <property type="gene ID" value="ACUA018078"/>
</dbReference>
<evidence type="ECO:0000256" key="1">
    <source>
        <dbReference type="SAM" id="MobiDB-lite"/>
    </source>
</evidence>
<proteinExistence type="predicted"/>
<dbReference type="EMBL" id="AXCM01005751">
    <property type="status" value="NOT_ANNOTATED_CDS"/>
    <property type="molecule type" value="Genomic_DNA"/>
</dbReference>
<keyword evidence="4" id="KW-1185">Reference proteome</keyword>
<accession>A0A182MH05</accession>
<name>A0A182MH05_9DIPT</name>
<evidence type="ECO:0000256" key="2">
    <source>
        <dbReference type="SAM" id="Phobius"/>
    </source>
</evidence>
<dbReference type="AlphaFoldDB" id="A0A182MH05"/>
<sequence>MNVDWHQKLPSVPSRLALFWVLILANLPHWMGLLDVRSRDSWGSTGGRPTTTTTDRPVDARRPLKSHSLVHPPRQLVVLLLLLFQLAGRSRGEKGIISKTQHPMPCTANAPYDRKMLHRMASVARRKMRRSCLRFIN</sequence>
<feature type="transmembrane region" description="Helical" evidence="2">
    <location>
        <begin position="12"/>
        <end position="31"/>
    </location>
</feature>
<evidence type="ECO:0000313" key="4">
    <source>
        <dbReference type="Proteomes" id="UP000075883"/>
    </source>
</evidence>
<feature type="region of interest" description="Disordered" evidence="1">
    <location>
        <begin position="41"/>
        <end position="60"/>
    </location>
</feature>
<keyword evidence="2" id="KW-0812">Transmembrane</keyword>
<protein>
    <submittedName>
        <fullName evidence="3">Uncharacterized protein</fullName>
    </submittedName>
</protein>
<evidence type="ECO:0000313" key="3">
    <source>
        <dbReference type="EnsemblMetazoa" id="ACUA018078-PA"/>
    </source>
</evidence>